<comment type="catalytic activity">
    <reaction evidence="1 6">
        <text>Hydrolysis of terminal non-reducing beta-D-galactose residues in beta-D-galactosides.</text>
        <dbReference type="EC" id="3.2.1.23"/>
    </reaction>
</comment>
<dbReference type="EMBL" id="BAAAZO010000014">
    <property type="protein sequence ID" value="GAA3640766.1"/>
    <property type="molecule type" value="Genomic_DNA"/>
</dbReference>
<dbReference type="InterPro" id="IPR029062">
    <property type="entry name" value="Class_I_gatase-like"/>
</dbReference>
<dbReference type="PANTHER" id="PTHR36447:SF1">
    <property type="entry name" value="BETA-GALACTOSIDASE GANA"/>
    <property type="match status" value="1"/>
</dbReference>
<evidence type="ECO:0000259" key="8">
    <source>
        <dbReference type="Pfam" id="PF08532"/>
    </source>
</evidence>
<comment type="similarity">
    <text evidence="2 6">Belongs to the glycosyl hydrolase 42 family.</text>
</comment>
<dbReference type="Gene3D" id="3.40.50.880">
    <property type="match status" value="1"/>
</dbReference>
<sequence>MSDQSLLRERWLPGVRELSFGGDYNPEQWPREVWAQDLDLMRRAGVNLVSIGIFSWGLLEPRPGEFDFGWLDEVIEGLHAAGIRVDLGTPTTVPPQWFWQQNPHVRPVMRDGTVLAPGSRGICCPSSPEYAEASLRITTQLAERYGKHPAVALWHVHNEYGAPVSECYCEVSAAAFRAWLQARYGTLDALNTAWGTTFWGQTYGDWSQVGAPAQSASMSNPAHRLDFARFSSDELLGCFTRERDVLHEMSPGVPVTTNFMATNCPSMDLWKWSREVDVVANDHYLTAADPRSQVGLALDADLTRSLADGRPWMLMEHSSSAVNWQPRNLAKRPGELARNSLSHLARGADAILFFQWRASRRGAEKFHSAMLPHAGENSRVFREVTELGATLWSLTDVLSSRVQAPVAILWDWESLWAQDLDWRPSVDLEPRRQVREYYERLWHDKVTVDFAHPTADLSRYAVVLAPASYLLTGEAAANLTAYVEAGGHLVVGPFSGVVDQDDAVHPGGWNGVLRDLLQVSVEEVLPLPENAGVTLTGGTRAGVWAEDLAPQDAETVLEYTDGPAAGRPAVTRRALGGGTATYVSTVLDHHALTAVLDPVLERAGVTIDRDLPWDLEIVSRHGADGSEYVFAINHAGAPVDLPVEGVDLLTGEPCTGSTKIPAGAVRVFRR</sequence>
<evidence type="ECO:0000313" key="11">
    <source>
        <dbReference type="Proteomes" id="UP001501074"/>
    </source>
</evidence>
<evidence type="ECO:0000256" key="3">
    <source>
        <dbReference type="ARBA" id="ARBA00012756"/>
    </source>
</evidence>
<dbReference type="InterPro" id="IPR013739">
    <property type="entry name" value="Beta_galactosidase_C"/>
</dbReference>
<keyword evidence="5 6" id="KW-0326">Glycosidase</keyword>
<feature type="domain" description="Beta-galactosidase trimerisation" evidence="8">
    <location>
        <begin position="404"/>
        <end position="605"/>
    </location>
</feature>
<evidence type="ECO:0000259" key="7">
    <source>
        <dbReference type="Pfam" id="PF02449"/>
    </source>
</evidence>
<dbReference type="Pfam" id="PF08532">
    <property type="entry name" value="Glyco_hydro_42M"/>
    <property type="match status" value="1"/>
</dbReference>
<dbReference type="Gene3D" id="2.60.40.1180">
    <property type="entry name" value="Golgi alpha-mannosidase II"/>
    <property type="match status" value="1"/>
</dbReference>
<reference evidence="11" key="1">
    <citation type="journal article" date="2019" name="Int. J. Syst. Evol. Microbiol.">
        <title>The Global Catalogue of Microorganisms (GCM) 10K type strain sequencing project: providing services to taxonomists for standard genome sequencing and annotation.</title>
        <authorList>
            <consortium name="The Broad Institute Genomics Platform"/>
            <consortium name="The Broad Institute Genome Sequencing Center for Infectious Disease"/>
            <person name="Wu L."/>
            <person name="Ma J."/>
        </authorList>
    </citation>
    <scope>NUCLEOTIDE SEQUENCE [LARGE SCALE GENOMIC DNA]</scope>
    <source>
        <strain evidence="11">JCM 16902</strain>
    </source>
</reference>
<protein>
    <recommendedName>
        <fullName evidence="3 6">Beta-galactosidase</fullName>
        <shortName evidence="6">Beta-gal</shortName>
        <ecNumber evidence="3 6">3.2.1.23</ecNumber>
    </recommendedName>
</protein>
<dbReference type="Pfam" id="PF08533">
    <property type="entry name" value="Glyco_hydro_42C"/>
    <property type="match status" value="1"/>
</dbReference>
<dbReference type="Proteomes" id="UP001501074">
    <property type="component" value="Unassembled WGS sequence"/>
</dbReference>
<evidence type="ECO:0000256" key="4">
    <source>
        <dbReference type="ARBA" id="ARBA00022801"/>
    </source>
</evidence>
<evidence type="ECO:0000313" key="10">
    <source>
        <dbReference type="EMBL" id="GAA3640766.1"/>
    </source>
</evidence>
<dbReference type="Pfam" id="PF02449">
    <property type="entry name" value="Glyco_hydro_42"/>
    <property type="match status" value="1"/>
</dbReference>
<accession>A0ABP7AUF5</accession>
<evidence type="ECO:0000256" key="5">
    <source>
        <dbReference type="ARBA" id="ARBA00023295"/>
    </source>
</evidence>
<evidence type="ECO:0000256" key="2">
    <source>
        <dbReference type="ARBA" id="ARBA00005940"/>
    </source>
</evidence>
<dbReference type="CDD" id="cd03143">
    <property type="entry name" value="A4_beta-galactosidase_middle_domain"/>
    <property type="match status" value="1"/>
</dbReference>
<keyword evidence="4 6" id="KW-0378">Hydrolase</keyword>
<dbReference type="SUPFAM" id="SSF52317">
    <property type="entry name" value="Class I glutamine amidotransferase-like"/>
    <property type="match status" value="1"/>
</dbReference>
<dbReference type="Gene3D" id="3.20.20.80">
    <property type="entry name" value="Glycosidases"/>
    <property type="match status" value="1"/>
</dbReference>
<name>A0ABP7AUF5_9ACTN</name>
<evidence type="ECO:0000256" key="6">
    <source>
        <dbReference type="PIRNR" id="PIRNR001084"/>
    </source>
</evidence>
<dbReference type="SUPFAM" id="SSF51445">
    <property type="entry name" value="(Trans)glycosidases"/>
    <property type="match status" value="1"/>
</dbReference>
<evidence type="ECO:0000256" key="1">
    <source>
        <dbReference type="ARBA" id="ARBA00001412"/>
    </source>
</evidence>
<dbReference type="InterPro" id="IPR013738">
    <property type="entry name" value="Beta_galactosidase_Trimer"/>
</dbReference>
<dbReference type="InterPro" id="IPR017853">
    <property type="entry name" value="GH"/>
</dbReference>
<evidence type="ECO:0000259" key="9">
    <source>
        <dbReference type="Pfam" id="PF08533"/>
    </source>
</evidence>
<dbReference type="PIRSF" id="PIRSF001084">
    <property type="entry name" value="B-galactosidase"/>
    <property type="match status" value="1"/>
</dbReference>
<dbReference type="InterPro" id="IPR003476">
    <property type="entry name" value="Glyco_hydro_42"/>
</dbReference>
<keyword evidence="11" id="KW-1185">Reference proteome</keyword>
<proteinExistence type="inferred from homology"/>
<feature type="domain" description="Beta-galactosidase C-terminal" evidence="9">
    <location>
        <begin position="615"/>
        <end position="670"/>
    </location>
</feature>
<organism evidence="10 11">
    <name type="scientific">Kineosporia mesophila</name>
    <dbReference type="NCBI Taxonomy" id="566012"/>
    <lineage>
        <taxon>Bacteria</taxon>
        <taxon>Bacillati</taxon>
        <taxon>Actinomycetota</taxon>
        <taxon>Actinomycetes</taxon>
        <taxon>Kineosporiales</taxon>
        <taxon>Kineosporiaceae</taxon>
        <taxon>Kineosporia</taxon>
    </lineage>
</organism>
<dbReference type="InterPro" id="IPR013780">
    <property type="entry name" value="Glyco_hydro_b"/>
</dbReference>
<dbReference type="RefSeq" id="WP_231489363.1">
    <property type="nucleotide sequence ID" value="NZ_BAAAZO010000014.1"/>
</dbReference>
<dbReference type="PANTHER" id="PTHR36447">
    <property type="entry name" value="BETA-GALACTOSIDASE GANA"/>
    <property type="match status" value="1"/>
</dbReference>
<dbReference type="InterPro" id="IPR013529">
    <property type="entry name" value="Glyco_hydro_42_N"/>
</dbReference>
<dbReference type="EC" id="3.2.1.23" evidence="3 6"/>
<gene>
    <name evidence="10" type="ORF">GCM10022223_69980</name>
</gene>
<comment type="caution">
    <text evidence="10">The sequence shown here is derived from an EMBL/GenBank/DDBJ whole genome shotgun (WGS) entry which is preliminary data.</text>
</comment>
<feature type="domain" description="Glycoside hydrolase family 42 N-terminal" evidence="7">
    <location>
        <begin position="23"/>
        <end position="391"/>
    </location>
</feature>